<feature type="compositionally biased region" description="Polar residues" evidence="10">
    <location>
        <begin position="402"/>
        <end position="418"/>
    </location>
</feature>
<feature type="compositionally biased region" description="Basic and acidic residues" evidence="10">
    <location>
        <begin position="2093"/>
        <end position="2111"/>
    </location>
</feature>
<dbReference type="InterPro" id="IPR001965">
    <property type="entry name" value="Znf_PHD"/>
</dbReference>
<feature type="compositionally biased region" description="Basic and acidic residues" evidence="10">
    <location>
        <begin position="1029"/>
        <end position="1051"/>
    </location>
</feature>
<protein>
    <submittedName>
        <fullName evidence="13">Uncharacterized protein LOC106741258 isoform X1</fullName>
    </submittedName>
</protein>
<dbReference type="CTD" id="32965"/>
<feature type="region of interest" description="Disordered" evidence="10">
    <location>
        <begin position="1745"/>
        <end position="1777"/>
    </location>
</feature>
<dbReference type="PROSITE" id="PS50016">
    <property type="entry name" value="ZF_PHD_2"/>
    <property type="match status" value="2"/>
</dbReference>
<feature type="region of interest" description="Disordered" evidence="10">
    <location>
        <begin position="233"/>
        <end position="264"/>
    </location>
</feature>
<feature type="region of interest" description="Disordered" evidence="10">
    <location>
        <begin position="1571"/>
        <end position="1600"/>
    </location>
</feature>
<feature type="region of interest" description="Disordered" evidence="10">
    <location>
        <begin position="1153"/>
        <end position="1183"/>
    </location>
</feature>
<keyword evidence="12" id="KW-1185">Reference proteome</keyword>
<sequence length="3245" mass="357169">MSEDSKMGLFGSKDRNQEQKEKSSKDNSPMHYAPYCIDSDTETYDTEALSVMDINDIIGVQSGEQVGDSTLESEIAALSQIITDSKVESSQHSTDLKQEMQQSSSNILSSTSDIICPANDDNIISIVDTNELNAMTKEHTVASILETQEDTIIHTHENEVHKDSSLVVAVNSISKSVKLDSIKYSKASDVGAKDIIDDASVTCTSSSTDKPCIETDLSNAVLADTVQEVVQSKQQTNATSSMDCEEDTVEKVESKSVSDATESQDKVLKSKSDVKPVVTVGSISKSLQLIGEAYLSEDSEETSMHDSDSPKNTLLLSIGKETPSFNITMIGHDEDSSTVTKVIDTSKQNVEKSKSNDSTNMPVPDKSEIKIEESNIEIKDVINKETEDLSAKVGDPEDSSQDKTLQQDNSVLNETAESLDNKKSNNTHEQTEDSTEVGRSMTEETSSECQSSSEACAETEDASVKVSTALPKEAPQNMGENQEKSKVENIKSESNMSALISETEKQDSPMAPDGNESSDTKEKNENCSVIDNNAEDLVEDIFKNGNKNVLSELANNTLNSIPTEISDEKSCMSESLCKSSLSQEFDTAVENSQITQEAVSIETAQIDLEPAAVIGDNQDNVNSNVDANETLTLMNSTSKVASSTTKDELDVEQSTVSLIHENIEETETKATDNVQSVSSHSLNKQDCITTLQSTNSLTQNDANETDINISKDTLINVEENHTEPLVPDEPEESVEQLPPASEKSEVCEINDEIISDKPEEPPGDLTPVSDKTSNAIENLEVPLLAVEKIVEKAAEKMEDLEVKPETTFSIVREDETSSAEKTSTEEIPLPQQMLDQPELHAQNEEIDIGSVAQTKSKSPEQSVVSPKVLSENDTNLSLTDNSQVMEDDVTSSLRSTLQEENKTEGNVAVKITPNEEEAEKGEILVSSSTEEKMKDKEPIKEREEEALDINQIVESKTPVSDIQIISTSDENLQDNEEMRDEGTTILEKDSTIDVDVTSTIEEKNIEVKKSVDLKNVQSSDISPPTLQKSSERTVETHCEDTDTKSDLKDVESNSENTNGAVEMLPKMQSSKDATNPLTSMLSDDTEMTDAKCIMEIEETAEEAEANALPVAADLPLEANIEKLAEKLSQESVCIDDTIATQNIDSLERLLDLDLMPDSENPSSKNAKTKEKTPEETASKVDDMDLLLDQANQSEASLTQNSDYIANVISSCLTNRDGEEASEAVAEQPINDEILGNEATESSKMNEDVSTEPASENVDDEKMEEDPLRTEEDPFKTEEDSFRMEEDPLRIEEEDPLRTEEDPLRTEEDPLRTEDDPLKTEDNSERNDLDAEFGDNRLESVGDLEEAEGKLELPQDMLLDGVVSQENLADMPTVIENSQSSSEISELESAVKFLQESEEQTIDSPLVLSPKMVESVVEDIAKQANAELYAMPDEADNYVQAESELASRISISISEAEIISEAAKLENERKFAAQMKNIASGSDVSTEKDVEKAELVESEKVEPDKQKTENRTYSKSSGDLAPATADSPTSVPTTKNSHERKKDMPDVRSMSDECILKACDLIPRVSILEERLKEPPKIEIPVSDSTKVLESNSISPNDNLLIPKDSRAMMYSKMLESPKSDRTVEPKSVETPRKDPEKHDFENVGSPRIILKIAKSAIADCGEPRSPKSPKIRSAANSPNPEDSPGQKLGKIKLKLSKGGHPSIISNENFEEAVTGQWHTDSASSLSPIGMKIKLSKTGDASIVGATSEKHESGGLDDSKEPSKYKFEEPKRTDSPIGMKIKLSKSGDSASIVQQDTKEVLGKHKDKLEIPQDSPKRTESPIGMKIKLSKTGDASIIQSDWQENTEEHKEAALKRTDSPIGMKIKLSKTGDASIVSPSDPVADDAKTKEKQQDYTAELRTESPIGMKIKLTKGKGGAASIISVDNVEDTREKLEVPEPPKRTESPLGMKIKLSKSGDASIIHSEVSDDLKEARHREKAEAAVQDKPAEPTGIKIKVTKSGETSTSILLPDVLEEQDACSSSSSSVGVKIKMSKSGDASVVTCTGKMEQAEDSRLREAAAEAPKRTESPLGMKIKLSKTGDASIVPNEAVAAAGEDGHQTKTTRTSDAEHPVKGDSSLGMKIKLFKTGDASVVTEPAEAGRKDKQQRRNKDTTESPLEMKIKLSKTGHPTIVTCDSHETQGSSAHNKVGKESPAVGSPDSALASFSQRYADHHVAHVAHTKDSPSPLKILKASGGAGHPSILQSARSELTIEPVTPMQIQSRKAAESALEMSAKRKDITISPVDNKKSKLEAQLSQMLPEVTIQPVMCRDQQKQQQQQQQQQQQLLFDPKTSLISRQQMNVISQEISITQVRPTKAPSEAASMSDKLKDLLTKNTISSPGGSDCEIIEHRPELIIVNENSNSSQDVVIIEEVTPSRMTDIKVPKKRGRPRRNPLAQAAAQMLIPRDPLSLDEMQPVPQVEQRENERPKRTCRNQKSYAPPKRGRGRGRGKRKLDNVDISAGKKSRIDQDLSAIEASTMAVITIDETPTPEDPLRKSELYKALKQPISDIKGMNSASGKGKRESKVAEASTIALQLESTRSSCDVMQDSPKPSTSRAAMGSAMALDSKDGEQQKRPVMEIVSEKIQKTTAKQQAENKGRISSDVPRTSEIKEIPTPPGPSNWLTPTSKKQVDAGLRSGETVSTVQVIDEETRMSAESGSRSQTPARNIPAPVSETTINEESQGSVLSTATTESEKVKVKNRRMEINFDPDEGPFTVDKIAEYEWPLERKGETFMIQEQISQYLGVKSFKRKYPDLKRRMVDMEERNYLRENRLVSEAMCDMGLTAVCSSEVLDVMCSDFPDQYEEYRKHMREKQVKEHSKKQKELTAAANAERNRIDLAEMAVQSAMTWNANLNKARKENRKYCLDLQTFTIHVPKKPQKIDPEHKTSHYPVALIPGQYTDYYREYTSAELRYYPLNTVLYGPTRPNERKLDSQSEGSQSDSDSESSSDDSSSSSSEGTQDTEGSQSTMDDVDMEIVTQKDDVKLKCKMCLKILNKHNKNEILIQCGTCNGNVHPSCIDLTLDMVPHIQSYAWQCTDCKTCAQCHDPADEDKMLFCDMCDRGYHIYCVGLRRVPQGRWHCQECAVCANCGSREPGGANSDRNSVAQWQHEYKKGEKNTRVYVSTLCIPCSKLWRKGRYCPHCSRCHTAQRLDLEPNLVHCSACDKYLHLDCVETKGTAFDKKNYLCDFCTLSNRQQVAKPMSPKILKT</sequence>
<feature type="region of interest" description="Disordered" evidence="10">
    <location>
        <begin position="346"/>
        <end position="372"/>
    </location>
</feature>
<dbReference type="SMART" id="SM00249">
    <property type="entry name" value="PHD"/>
    <property type="match status" value="3"/>
</dbReference>
<dbReference type="SUPFAM" id="SSF57903">
    <property type="entry name" value="FYVE/PHD zinc finger"/>
    <property type="match status" value="3"/>
</dbReference>
<feature type="region of interest" description="Disordered" evidence="10">
    <location>
        <begin position="2174"/>
        <end position="2198"/>
    </location>
</feature>
<keyword evidence="5" id="KW-0862">Zinc</keyword>
<evidence type="ECO:0000256" key="9">
    <source>
        <dbReference type="PROSITE-ProRule" id="PRU00146"/>
    </source>
</evidence>
<evidence type="ECO:0000256" key="3">
    <source>
        <dbReference type="ARBA" id="ARBA00022737"/>
    </source>
</evidence>
<name>A0A6P3WS41_DINQU</name>
<dbReference type="Gene3D" id="3.30.40.10">
    <property type="entry name" value="Zinc/RING finger domain, C3HC4 (zinc finger)"/>
    <property type="match status" value="2"/>
</dbReference>
<feature type="compositionally biased region" description="Low complexity" evidence="10">
    <location>
        <begin position="443"/>
        <end position="456"/>
    </location>
</feature>
<feature type="compositionally biased region" description="Basic and acidic residues" evidence="10">
    <location>
        <begin position="1615"/>
        <end position="1641"/>
    </location>
</feature>
<feature type="region of interest" description="Disordered" evidence="10">
    <location>
        <begin position="2961"/>
        <end position="3009"/>
    </location>
</feature>
<evidence type="ECO:0000256" key="2">
    <source>
        <dbReference type="ARBA" id="ARBA00022723"/>
    </source>
</evidence>
<comment type="subcellular location">
    <subcellularLocation>
        <location evidence="1">Nucleus</location>
    </subcellularLocation>
</comment>
<feature type="compositionally biased region" description="Low complexity" evidence="10">
    <location>
        <begin position="2986"/>
        <end position="3002"/>
    </location>
</feature>
<feature type="region of interest" description="Disordered" evidence="10">
    <location>
        <begin position="2131"/>
        <end position="2155"/>
    </location>
</feature>
<evidence type="ECO:0000256" key="10">
    <source>
        <dbReference type="SAM" id="MobiDB-lite"/>
    </source>
</evidence>
<feature type="domain" description="PHD-type" evidence="11">
    <location>
        <begin position="3173"/>
        <end position="3229"/>
    </location>
</feature>
<feature type="region of interest" description="Disordered" evidence="10">
    <location>
        <begin position="1926"/>
        <end position="1948"/>
    </location>
</feature>
<dbReference type="InterPro" id="IPR011011">
    <property type="entry name" value="Znf_FYVE_PHD"/>
</dbReference>
<dbReference type="OrthoDB" id="1903104at2759"/>
<keyword evidence="3" id="KW-0677">Repeat</keyword>
<feature type="compositionally biased region" description="Polar residues" evidence="10">
    <location>
        <begin position="871"/>
        <end position="896"/>
    </location>
</feature>
<feature type="region of interest" description="Disordered" evidence="10">
    <location>
        <begin position="1016"/>
        <end position="1056"/>
    </location>
</feature>
<proteinExistence type="predicted"/>
<feature type="compositionally biased region" description="Basic and acidic residues" evidence="10">
    <location>
        <begin position="2136"/>
        <end position="2155"/>
    </location>
</feature>
<feature type="compositionally biased region" description="Basic and acidic residues" evidence="10">
    <location>
        <begin position="1264"/>
        <end position="1339"/>
    </location>
</feature>
<dbReference type="GeneID" id="106741258"/>
<feature type="region of interest" description="Disordered" evidence="10">
    <location>
        <begin position="1"/>
        <end position="34"/>
    </location>
</feature>
<feature type="compositionally biased region" description="Basic and acidic residues" evidence="10">
    <location>
        <begin position="1796"/>
        <end position="1818"/>
    </location>
</feature>
<feature type="region of interest" description="Disordered" evidence="10">
    <location>
        <begin position="2577"/>
        <end position="2611"/>
    </location>
</feature>
<feature type="compositionally biased region" description="Polar residues" evidence="10">
    <location>
        <begin position="1525"/>
        <end position="1534"/>
    </location>
</feature>
<feature type="region of interest" description="Disordered" evidence="10">
    <location>
        <begin position="1476"/>
        <end position="1549"/>
    </location>
</feature>
<dbReference type="CDD" id="cd15529">
    <property type="entry name" value="PHD2_PHF10"/>
    <property type="match status" value="1"/>
</dbReference>
<gene>
    <name evidence="13" type="primary">LOC106741258</name>
</gene>
<feature type="region of interest" description="Disordered" evidence="10">
    <location>
        <begin position="388"/>
        <end position="526"/>
    </location>
</feature>
<feature type="compositionally biased region" description="Polar residues" evidence="10">
    <location>
        <begin position="1016"/>
        <end position="1028"/>
    </location>
</feature>
<keyword evidence="6" id="KW-0805">Transcription regulation</keyword>
<evidence type="ECO:0000256" key="7">
    <source>
        <dbReference type="ARBA" id="ARBA00023163"/>
    </source>
</evidence>
<feature type="region of interest" description="Disordered" evidence="10">
    <location>
        <begin position="2089"/>
        <end position="2113"/>
    </location>
</feature>
<dbReference type="Pfam" id="PF00628">
    <property type="entry name" value="PHD"/>
    <property type="match status" value="2"/>
</dbReference>
<organism evidence="12 13">
    <name type="scientific">Dinoponera quadriceps</name>
    <name type="common">South American ant</name>
    <dbReference type="NCBI Taxonomy" id="609295"/>
    <lineage>
        <taxon>Eukaryota</taxon>
        <taxon>Metazoa</taxon>
        <taxon>Ecdysozoa</taxon>
        <taxon>Arthropoda</taxon>
        <taxon>Hexapoda</taxon>
        <taxon>Insecta</taxon>
        <taxon>Pterygota</taxon>
        <taxon>Neoptera</taxon>
        <taxon>Endopterygota</taxon>
        <taxon>Hymenoptera</taxon>
        <taxon>Apocrita</taxon>
        <taxon>Aculeata</taxon>
        <taxon>Formicoidea</taxon>
        <taxon>Formicidae</taxon>
        <taxon>Ponerinae</taxon>
        <taxon>Ponerini</taxon>
        <taxon>Dinoponera</taxon>
    </lineage>
</organism>
<feature type="region of interest" description="Disordered" evidence="10">
    <location>
        <begin position="1868"/>
        <end position="1892"/>
    </location>
</feature>
<feature type="compositionally biased region" description="Polar residues" evidence="10">
    <location>
        <begin position="1582"/>
        <end position="1597"/>
    </location>
</feature>
<feature type="compositionally biased region" description="Basic and acidic residues" evidence="10">
    <location>
        <begin position="1167"/>
        <end position="1182"/>
    </location>
</feature>
<feature type="compositionally biased region" description="Basic and acidic residues" evidence="10">
    <location>
        <begin position="1747"/>
        <end position="1773"/>
    </location>
</feature>
<dbReference type="GO" id="GO:0008270">
    <property type="term" value="F:zinc ion binding"/>
    <property type="evidence" value="ECO:0007669"/>
    <property type="project" value="UniProtKB-KW"/>
</dbReference>
<dbReference type="InterPro" id="IPR013083">
    <property type="entry name" value="Znf_RING/FYVE/PHD"/>
</dbReference>
<accession>A0A6P3WS41</accession>
<keyword evidence="7" id="KW-0804">Transcription</keyword>
<evidence type="ECO:0000313" key="12">
    <source>
        <dbReference type="Proteomes" id="UP000515204"/>
    </source>
</evidence>
<feature type="compositionally biased region" description="Polar residues" evidence="10">
    <location>
        <begin position="233"/>
        <end position="242"/>
    </location>
</feature>
<keyword evidence="2" id="KW-0479">Metal-binding</keyword>
<feature type="compositionally biased region" description="Basic and acidic residues" evidence="10">
    <location>
        <begin position="1484"/>
        <end position="1511"/>
    </location>
</feature>
<evidence type="ECO:0000256" key="1">
    <source>
        <dbReference type="ARBA" id="ARBA00004123"/>
    </source>
</evidence>
<reference evidence="13" key="1">
    <citation type="submission" date="2025-08" db="UniProtKB">
        <authorList>
            <consortium name="RefSeq"/>
        </authorList>
    </citation>
    <scope>IDENTIFICATION</scope>
</reference>
<feature type="region of interest" description="Disordered" evidence="10">
    <location>
        <begin position="803"/>
        <end position="949"/>
    </location>
</feature>
<feature type="region of interest" description="Disordered" evidence="10">
    <location>
        <begin position="2455"/>
        <end position="2498"/>
    </location>
</feature>
<feature type="compositionally biased region" description="Polar residues" evidence="10">
    <location>
        <begin position="851"/>
        <end position="864"/>
    </location>
</feature>
<feature type="compositionally biased region" description="Basic and acidic residues" evidence="10">
    <location>
        <begin position="1882"/>
        <end position="1892"/>
    </location>
</feature>
<dbReference type="Proteomes" id="UP000515204">
    <property type="component" value="Unplaced"/>
</dbReference>
<dbReference type="KEGG" id="dqu:106741258"/>
<evidence type="ECO:0000259" key="11">
    <source>
        <dbReference type="PROSITE" id="PS50016"/>
    </source>
</evidence>
<dbReference type="GO" id="GO:0005634">
    <property type="term" value="C:nucleus"/>
    <property type="evidence" value="ECO:0007669"/>
    <property type="project" value="UniProtKB-SubCell"/>
</dbReference>
<feature type="region of interest" description="Disordered" evidence="10">
    <location>
        <begin position="1796"/>
        <end position="1823"/>
    </location>
</feature>
<dbReference type="RefSeq" id="XP_014468529.1">
    <property type="nucleotide sequence ID" value="XM_014613043.1"/>
</dbReference>
<evidence type="ECO:0000256" key="8">
    <source>
        <dbReference type="ARBA" id="ARBA00023242"/>
    </source>
</evidence>
<evidence type="ECO:0000256" key="5">
    <source>
        <dbReference type="ARBA" id="ARBA00022833"/>
    </source>
</evidence>
<dbReference type="PANTHER" id="PTHR45888:SF4">
    <property type="entry name" value="PHD FINGER PROTEIN 10"/>
    <property type="match status" value="1"/>
</dbReference>
<feature type="compositionally biased region" description="Basic and acidic residues" evidence="10">
    <location>
        <begin position="1926"/>
        <end position="1942"/>
    </location>
</feature>
<feature type="compositionally biased region" description="Basic and acidic residues" evidence="10">
    <location>
        <begin position="481"/>
        <end position="491"/>
    </location>
</feature>
<feature type="compositionally biased region" description="Basic and acidic residues" evidence="10">
    <location>
        <begin position="929"/>
        <end position="943"/>
    </location>
</feature>
<keyword evidence="4 9" id="KW-0863">Zinc-finger</keyword>
<evidence type="ECO:0000313" key="13">
    <source>
        <dbReference type="RefSeq" id="XP_014468529.1"/>
    </source>
</evidence>
<feature type="region of interest" description="Disordered" evidence="10">
    <location>
        <begin position="722"/>
        <end position="773"/>
    </location>
</feature>
<feature type="compositionally biased region" description="Basic and acidic residues" evidence="10">
    <location>
        <begin position="1535"/>
        <end position="1549"/>
    </location>
</feature>
<keyword evidence="8" id="KW-0539">Nucleus</keyword>
<feature type="region of interest" description="Disordered" evidence="10">
    <location>
        <begin position="1657"/>
        <end position="1690"/>
    </location>
</feature>
<feature type="compositionally biased region" description="Basic and acidic residues" evidence="10">
    <location>
        <begin position="1"/>
        <end position="25"/>
    </location>
</feature>
<dbReference type="InterPro" id="IPR019787">
    <property type="entry name" value="Znf_PHD-finger"/>
</dbReference>
<feature type="compositionally biased region" description="Basic residues" evidence="10">
    <location>
        <begin position="2479"/>
        <end position="2489"/>
    </location>
</feature>
<dbReference type="CDD" id="cd21085">
    <property type="entry name" value="WH_NTD_PHF10"/>
    <property type="match status" value="1"/>
</dbReference>
<feature type="domain" description="PHD-type" evidence="11">
    <location>
        <begin position="3072"/>
        <end position="3123"/>
    </location>
</feature>
<feature type="region of interest" description="Disordered" evidence="10">
    <location>
        <begin position="1216"/>
        <end position="1343"/>
    </location>
</feature>
<evidence type="ECO:0000256" key="6">
    <source>
        <dbReference type="ARBA" id="ARBA00023015"/>
    </source>
</evidence>
<feature type="region of interest" description="Disordered" evidence="10">
    <location>
        <begin position="1614"/>
        <end position="1645"/>
    </location>
</feature>
<dbReference type="PANTHER" id="PTHR45888">
    <property type="entry name" value="HL01030P-RELATED"/>
    <property type="match status" value="1"/>
</dbReference>
<feature type="compositionally biased region" description="Polar residues" evidence="10">
    <location>
        <begin position="2577"/>
        <end position="2593"/>
    </location>
</feature>
<evidence type="ECO:0000256" key="4">
    <source>
        <dbReference type="ARBA" id="ARBA00022771"/>
    </source>
</evidence>